<dbReference type="Gene3D" id="2.60.40.10">
    <property type="entry name" value="Immunoglobulins"/>
    <property type="match status" value="1"/>
</dbReference>
<dbReference type="PANTHER" id="PTHR10199:SF119">
    <property type="entry name" value="RE20510P"/>
    <property type="match status" value="1"/>
</dbReference>
<dbReference type="InterPro" id="IPR028974">
    <property type="entry name" value="TSP_type-3_rpt"/>
</dbReference>
<feature type="compositionally biased region" description="Low complexity" evidence="1">
    <location>
        <begin position="815"/>
        <end position="831"/>
    </location>
</feature>
<dbReference type="Proteomes" id="UP001228690">
    <property type="component" value="Chromosome"/>
</dbReference>
<keyword evidence="2" id="KW-0472">Membrane</keyword>
<feature type="compositionally biased region" description="Acidic residues" evidence="1">
    <location>
        <begin position="411"/>
        <end position="424"/>
    </location>
</feature>
<dbReference type="InterPro" id="IPR013783">
    <property type="entry name" value="Ig-like_fold"/>
</dbReference>
<proteinExistence type="predicted"/>
<feature type="transmembrane region" description="Helical" evidence="2">
    <location>
        <begin position="12"/>
        <end position="30"/>
    </location>
</feature>
<reference evidence="3 4" key="1">
    <citation type="submission" date="2023-04" db="EMBL/GenBank/DDBJ databases">
        <title>Spirochaete genome identified in red abalone sample constitutes a novel genus.</title>
        <authorList>
            <person name="Sharma S.P."/>
            <person name="Purcell C.M."/>
            <person name="Hyde J.R."/>
            <person name="Severin A.J."/>
        </authorList>
    </citation>
    <scope>NUCLEOTIDE SEQUENCE [LARGE SCALE GENOMIC DNA]</scope>
    <source>
        <strain evidence="3 4">SP-2023</strain>
    </source>
</reference>
<feature type="compositionally biased region" description="Acidic residues" evidence="1">
    <location>
        <begin position="855"/>
        <end position="864"/>
    </location>
</feature>
<feature type="compositionally biased region" description="Low complexity" evidence="1">
    <location>
        <begin position="989"/>
        <end position="999"/>
    </location>
</feature>
<keyword evidence="4" id="KW-1185">Reference proteome</keyword>
<feature type="compositionally biased region" description="Basic and acidic residues" evidence="1">
    <location>
        <begin position="603"/>
        <end position="621"/>
    </location>
</feature>
<gene>
    <name evidence="3" type="ORF">P0082_02145</name>
</gene>
<dbReference type="EMBL" id="CP123443">
    <property type="protein sequence ID" value="WGK69687.1"/>
    <property type="molecule type" value="Genomic_DNA"/>
</dbReference>
<feature type="compositionally biased region" description="Low complexity" evidence="1">
    <location>
        <begin position="678"/>
        <end position="687"/>
    </location>
</feature>
<dbReference type="InterPro" id="IPR018247">
    <property type="entry name" value="EF_Hand_1_Ca_BS"/>
</dbReference>
<evidence type="ECO:0000313" key="3">
    <source>
        <dbReference type="EMBL" id="WGK69687.1"/>
    </source>
</evidence>
<dbReference type="PROSITE" id="PS00018">
    <property type="entry name" value="EF_HAND_1"/>
    <property type="match status" value="1"/>
</dbReference>
<feature type="compositionally biased region" description="Basic and acidic residues" evidence="1">
    <location>
        <begin position="450"/>
        <end position="486"/>
    </location>
</feature>
<sequence length="1733" mass="182366">MEYRKPEATSVWLRSAIAVMALLSIFFVWGCEEASPTGTKVARSYLIVEKDTTLAQGRYYTFQISSFVSADAVIYDKNTKDISREKLDALWAMAGVRWGFRRKNAPDQIYWMQKNKGYVKADGNEYSVLVDDTEKAKFQPKTMPTALLQEPESNIEVYVMVSVEDTEVVGIYDLPANFKFDVMRSTEITGQVLQAGTSSSARAKIVAGAGVYYIHKSSGQIFHTFSDVSGEYRISVQDYGAFSKVVLSSGTDPFVGAYTLTEVRGRTVVTGEDFRVNTSTGSVSVLNNQLYDITTGTLSGTGPASGGQLSGRTIEEGSTKVISGAFLLFYDKVGSSIYFLKSGTDGRFQFGLPGGTFTFIPAAYGYISVRGYVAFGSGSNSAAKVLESVNFKQNPAIRISDMDRDGLSADLDTDDGNWDTDGDGIPDGADVDVNGDGRPDNGTDSDSDGINDRSDAAGSDPDKDLDRIKDAEDTIDNRQDADKDGLPDDIDPNDSNADTDGDGIPDGADVDVNGDGKKDNGADQDNDGINDFADVDKDGNGYPDPGKRDSDSDGLDDKTDPVNNQQDSDNDGLADAVDPDSKNWDTDGDGIPDGADVDVNGDGIRDNGSDTDRDGINDRSDLNQNPGKTDSDGDNIIDDADRTDNRQDADSDGLPDAIDPNDSNPDTDADGIKDGADVDVNGDGINDNGKDTDGDGTNDANDPINNRSDKDKDGLDDAQDPNDNNWDTDGDGIPDGADVDVNGDGIPDNGKDTDGDGINDRLDKDQNPGKADADGNGMIDVLEVVKSSRDADKDGLPDAQDPNDNNPDTDGDGIPDGVDVDVNGDGIPDNGTDADGDGINDKGDLDQNPGKTDTDGDNIIDDVDTINRLVDTDKDSLPDTIDPNNKNWDTDGDNIPDGADVDVNGDGTPDNGKDTDGDGINDRSDRDIHPGKSDIDNDNIIDEMDKINNNLDADSDGLPDAIDPNDSNPDTDADTIKDGDDADVDGDGTLDNGTDTNGDGFRDNSPGAGRPKLSWNSRGTSATQDADTSLIDFDGNANVYVSLQIEARSTIAGSFTYKWYVGTTTANAARDNTQSGATARFPLSSAGTHVILVKVSNSSGEASLSRTYILNRPPSNLRITSPSPGSSIDISSGTGVALEATATDADGQGLSYNWMLASGSGVTNTAAFNPISVNGSGKYIFTQAAGNYTIKARASDGNGGSTEGSANITLTGDASAFASRTRPSIAILGSSTGAAPINNPIRGSGSASGTAQVTVNALITENGGAAVRSVHWEVDGVTQTGTTAFSAGRLSYGQTFNISNPANVHTVTMVAVNTLGEEGRQSRNFYLNQAPVFDESATAGGLSSYIVPSVRNPTVTTAQSISVKASDANGGTLSYTAAFAAGFNVPSTGAYTALSGSKTGTAGSVVSIPLSFGLGVSSGDYTLRIIATDTHGGAQGVLLRNVKLQSNGGPVISSVTSDKYRVVALRGLPGGETVTLTANMGETGIAPVTYQWELSSTSGLGTVWGVIGKDWVFKPGKITFQGNTVTFANDWVHFNVKSAPGGYPSSFRVTVTDSAGASVTKEMAQDLMVETLPRLPTPVVGVHPNVVARPGSEAVTSTRDSVTMMIDGELTLMVYGSTHKYLVVLYSTGPIPENTNKPSTFKPSTNVEWKWFSRSAASPNSDGLWGLESLAVQDGNIRMHTSLTVPNLQPDTLYYFRVVGYPHDPSLGTPPVGQNIQHIRSALGPEVSFRTKP</sequence>
<feature type="compositionally biased region" description="Basic and acidic residues" evidence="1">
    <location>
        <begin position="639"/>
        <end position="649"/>
    </location>
</feature>
<feature type="compositionally biased region" description="Basic and acidic residues" evidence="1">
    <location>
        <begin position="534"/>
        <end position="560"/>
    </location>
</feature>
<dbReference type="PANTHER" id="PTHR10199">
    <property type="entry name" value="THROMBOSPONDIN"/>
    <property type="match status" value="1"/>
</dbReference>
<keyword evidence="2" id="KW-0812">Transmembrane</keyword>
<dbReference type="RefSeq" id="WP_326927873.1">
    <property type="nucleotide sequence ID" value="NZ_CP123443.1"/>
</dbReference>
<evidence type="ECO:0000256" key="2">
    <source>
        <dbReference type="SAM" id="Phobius"/>
    </source>
</evidence>
<feature type="compositionally biased region" description="Acidic residues" evidence="1">
    <location>
        <begin position="716"/>
        <end position="732"/>
    </location>
</feature>
<organism evidence="3 4">
    <name type="scientific">Candidatus Haliotispira prima</name>
    <dbReference type="NCBI Taxonomy" id="3034016"/>
    <lineage>
        <taxon>Bacteria</taxon>
        <taxon>Pseudomonadati</taxon>
        <taxon>Spirochaetota</taxon>
        <taxon>Spirochaetia</taxon>
        <taxon>Spirochaetales</taxon>
        <taxon>Spirochaetaceae</taxon>
        <taxon>Candidatus Haliotispira</taxon>
    </lineage>
</organism>
<feature type="compositionally biased region" description="Acidic residues" evidence="1">
    <location>
        <begin position="487"/>
        <end position="503"/>
    </location>
</feature>
<feature type="compositionally biased region" description="Basic and acidic residues" evidence="1">
    <location>
        <begin position="911"/>
        <end position="935"/>
    </location>
</feature>
<evidence type="ECO:0000256" key="1">
    <source>
        <dbReference type="SAM" id="MobiDB-lite"/>
    </source>
</evidence>
<keyword evidence="2" id="KW-1133">Transmembrane helix</keyword>
<name>A0ABY8MI38_9SPIO</name>
<feature type="region of interest" description="Disordered" evidence="1">
    <location>
        <begin position="408"/>
        <end position="1024"/>
    </location>
</feature>
<dbReference type="Gene3D" id="4.10.1080.10">
    <property type="entry name" value="TSP type-3 repeat"/>
    <property type="match status" value="2"/>
</dbReference>
<protein>
    <submittedName>
        <fullName evidence="3">Uncharacterized protein</fullName>
    </submittedName>
</protein>
<feature type="compositionally biased region" description="Basic and acidic residues" evidence="1">
    <location>
        <begin position="786"/>
        <end position="796"/>
    </location>
</feature>
<dbReference type="SUPFAM" id="SSF103647">
    <property type="entry name" value="TSP type-3 repeat"/>
    <property type="match status" value="1"/>
</dbReference>
<accession>A0ABY8MI38</accession>
<feature type="compositionally biased region" description="Basic and acidic residues" evidence="1">
    <location>
        <begin position="749"/>
        <end position="773"/>
    </location>
</feature>
<evidence type="ECO:0000313" key="4">
    <source>
        <dbReference type="Proteomes" id="UP001228690"/>
    </source>
</evidence>
<feature type="compositionally biased region" description="Polar residues" evidence="1">
    <location>
        <begin position="1014"/>
        <end position="1024"/>
    </location>
</feature>